<dbReference type="GO" id="GO:0005829">
    <property type="term" value="C:cytosol"/>
    <property type="evidence" value="ECO:0007669"/>
    <property type="project" value="TreeGrafter"/>
</dbReference>
<name>A0A934QSU9_9PSEU</name>
<evidence type="ECO:0000313" key="4">
    <source>
        <dbReference type="Proteomes" id="UP000635245"/>
    </source>
</evidence>
<feature type="domain" description="Pyridoxamine 5'-phosphate oxidase N-terminal" evidence="2">
    <location>
        <begin position="12"/>
        <end position="142"/>
    </location>
</feature>
<keyword evidence="4" id="KW-1185">Reference proteome</keyword>
<reference evidence="3" key="1">
    <citation type="submission" date="2020-12" db="EMBL/GenBank/DDBJ databases">
        <title>Prauserella sp. ASG 168, a novel actinomycete isolated from cave rock.</title>
        <authorList>
            <person name="Suriyachadkun C."/>
        </authorList>
    </citation>
    <scope>NUCLEOTIDE SEQUENCE</scope>
    <source>
        <strain evidence="3">ASG 168</strain>
    </source>
</reference>
<proteinExistence type="predicted"/>
<comment type="caution">
    <text evidence="3">The sequence shown here is derived from an EMBL/GenBank/DDBJ whole genome shotgun (WGS) entry which is preliminary data.</text>
</comment>
<dbReference type="EMBL" id="JAENJH010000002">
    <property type="protein sequence ID" value="MBK1784763.1"/>
    <property type="molecule type" value="Genomic_DNA"/>
</dbReference>
<evidence type="ECO:0000313" key="3">
    <source>
        <dbReference type="EMBL" id="MBK1784763.1"/>
    </source>
</evidence>
<dbReference type="PANTHER" id="PTHR35176">
    <property type="entry name" value="HEME OXYGENASE HI_0854-RELATED"/>
    <property type="match status" value="1"/>
</dbReference>
<gene>
    <name evidence="3" type="ORF">JHE00_10535</name>
</gene>
<keyword evidence="1" id="KW-0560">Oxidoreductase</keyword>
<dbReference type="Pfam" id="PF01243">
    <property type="entry name" value="PNPOx_N"/>
    <property type="match status" value="1"/>
</dbReference>
<evidence type="ECO:0000259" key="2">
    <source>
        <dbReference type="Pfam" id="PF01243"/>
    </source>
</evidence>
<protein>
    <submittedName>
        <fullName evidence="3">Pyridoxamine 5'-phosphate oxidase family protein</fullName>
    </submittedName>
</protein>
<dbReference type="PANTHER" id="PTHR35176:SF6">
    <property type="entry name" value="HEME OXYGENASE HI_0854-RELATED"/>
    <property type="match status" value="1"/>
</dbReference>
<dbReference type="InterPro" id="IPR011576">
    <property type="entry name" value="Pyridox_Oxase_N"/>
</dbReference>
<dbReference type="GO" id="GO:0070967">
    <property type="term" value="F:coenzyme F420 binding"/>
    <property type="evidence" value="ECO:0007669"/>
    <property type="project" value="TreeGrafter"/>
</dbReference>
<dbReference type="Gene3D" id="2.30.110.10">
    <property type="entry name" value="Electron Transport, Fmn-binding Protein, Chain A"/>
    <property type="match status" value="1"/>
</dbReference>
<organism evidence="3 4">
    <name type="scientific">Prauserella cavernicola</name>
    <dbReference type="NCBI Taxonomy" id="2800127"/>
    <lineage>
        <taxon>Bacteria</taxon>
        <taxon>Bacillati</taxon>
        <taxon>Actinomycetota</taxon>
        <taxon>Actinomycetes</taxon>
        <taxon>Pseudonocardiales</taxon>
        <taxon>Pseudonocardiaceae</taxon>
        <taxon>Prauserella</taxon>
    </lineage>
</organism>
<dbReference type="Proteomes" id="UP000635245">
    <property type="component" value="Unassembled WGS sequence"/>
</dbReference>
<sequence>MSRRDQIRMNTGEVVDYLAEQKVINVATIGPNGRPHLAPLWYVPRGEAVATWTYRRSQKVANLLRLPQATVLVESGESYERLRGVSMECDVELIEDTGDVAAIGTELLLRYSGEPSASAELEAGVATQAAKRVGLLLTPTKIVSWDHSKLGGVY</sequence>
<dbReference type="SUPFAM" id="SSF50475">
    <property type="entry name" value="FMN-binding split barrel"/>
    <property type="match status" value="1"/>
</dbReference>
<accession>A0A934QSU9</accession>
<dbReference type="InterPro" id="IPR052019">
    <property type="entry name" value="F420H2_bilvrd_red/Heme_oxyg"/>
</dbReference>
<evidence type="ECO:0000256" key="1">
    <source>
        <dbReference type="ARBA" id="ARBA00023002"/>
    </source>
</evidence>
<dbReference type="GO" id="GO:0016627">
    <property type="term" value="F:oxidoreductase activity, acting on the CH-CH group of donors"/>
    <property type="evidence" value="ECO:0007669"/>
    <property type="project" value="TreeGrafter"/>
</dbReference>
<dbReference type="AlphaFoldDB" id="A0A934QSU9"/>
<dbReference type="InterPro" id="IPR012349">
    <property type="entry name" value="Split_barrel_FMN-bd"/>
</dbReference>
<dbReference type="RefSeq" id="WP_200317394.1">
    <property type="nucleotide sequence ID" value="NZ_JAENJH010000002.1"/>
</dbReference>